<evidence type="ECO:0000313" key="7">
    <source>
        <dbReference type="Proteomes" id="UP000262582"/>
    </source>
</evidence>
<reference evidence="6 8" key="1">
    <citation type="submission" date="2017-09" db="EMBL/GenBank/DDBJ databases">
        <title>Genomics of the genus Arcobacter.</title>
        <authorList>
            <person name="Perez-Cataluna A."/>
            <person name="Figueras M.J."/>
            <person name="Salas-Masso N."/>
        </authorList>
    </citation>
    <scope>NUCLEOTIDE SEQUENCE [LARGE SCALE GENOMIC DNA]</scope>
    <source>
        <strain evidence="6 8">CECT 7837</strain>
    </source>
</reference>
<dbReference type="SUPFAM" id="SSF56935">
    <property type="entry name" value="Porins"/>
    <property type="match status" value="1"/>
</dbReference>
<evidence type="ECO:0000256" key="1">
    <source>
        <dbReference type="ARBA" id="ARBA00009075"/>
    </source>
</evidence>
<evidence type="ECO:0000256" key="4">
    <source>
        <dbReference type="SAM" id="SignalP"/>
    </source>
</evidence>
<protein>
    <submittedName>
        <fullName evidence="5">Outer membrane porin, OprD family</fullName>
    </submittedName>
</protein>
<dbReference type="KEGG" id="aell:AELL_2511"/>
<keyword evidence="7" id="KW-1185">Reference proteome</keyword>
<reference evidence="5 7" key="2">
    <citation type="submission" date="2018-08" db="EMBL/GenBank/DDBJ databases">
        <title>Complete genome of the Arcobacter ellisii type strain LMG 26155.</title>
        <authorList>
            <person name="Miller W.G."/>
            <person name="Yee E."/>
            <person name="Bono J.L."/>
        </authorList>
    </citation>
    <scope>NUCLEOTIDE SEQUENCE [LARGE SCALE GENOMIC DNA]</scope>
    <source>
        <strain evidence="5 7">LMG 26155</strain>
    </source>
</reference>
<accession>A0A347UB90</accession>
<dbReference type="AlphaFoldDB" id="A0A347UB90"/>
<dbReference type="Pfam" id="PF03573">
    <property type="entry name" value="OprD"/>
    <property type="match status" value="1"/>
</dbReference>
<dbReference type="EMBL" id="CP032097">
    <property type="protein sequence ID" value="AXX96118.1"/>
    <property type="molecule type" value="Genomic_DNA"/>
</dbReference>
<feature type="chain" id="PRO_5044584807" evidence="4">
    <location>
        <begin position="25"/>
        <end position="389"/>
    </location>
</feature>
<evidence type="ECO:0000313" key="6">
    <source>
        <dbReference type="EMBL" id="RXI32034.1"/>
    </source>
</evidence>
<evidence type="ECO:0000313" key="8">
    <source>
        <dbReference type="Proteomes" id="UP000290588"/>
    </source>
</evidence>
<feature type="signal peptide" evidence="4">
    <location>
        <begin position="1"/>
        <end position="24"/>
    </location>
</feature>
<keyword evidence="3 4" id="KW-0732">Signal</keyword>
<dbReference type="InterPro" id="IPR005318">
    <property type="entry name" value="OM_porin_bac"/>
</dbReference>
<name>A0A347UB90_9BACT</name>
<gene>
    <name evidence="5" type="ORF">AELL_2511</name>
    <name evidence="6" type="ORF">CP962_04420</name>
</gene>
<evidence type="ECO:0000256" key="2">
    <source>
        <dbReference type="ARBA" id="ARBA00022448"/>
    </source>
</evidence>
<dbReference type="Proteomes" id="UP000262582">
    <property type="component" value="Chromosome"/>
</dbReference>
<organism evidence="6 8">
    <name type="scientific">Arcobacter ellisii</name>
    <dbReference type="NCBI Taxonomy" id="913109"/>
    <lineage>
        <taxon>Bacteria</taxon>
        <taxon>Pseudomonadati</taxon>
        <taxon>Campylobacterota</taxon>
        <taxon>Epsilonproteobacteria</taxon>
        <taxon>Campylobacterales</taxon>
        <taxon>Arcobacteraceae</taxon>
        <taxon>Arcobacter</taxon>
    </lineage>
</organism>
<dbReference type="GO" id="GO:0016020">
    <property type="term" value="C:membrane"/>
    <property type="evidence" value="ECO:0007669"/>
    <property type="project" value="InterPro"/>
</dbReference>
<comment type="similarity">
    <text evidence="1">Belongs to the outer membrane porin (Opr) (TC 1.B.25) family.</text>
</comment>
<dbReference type="OrthoDB" id="9125at2"/>
<sequence length="389" mass="42960">MKMRKITHLGITTSLMLLSTQAFSADTLAKAFEEGKVSGEIKSQYFQKEVADKKVSIWTNGGNLSYVTGDFYGFNAGVTVQASTVTADDLDNAPTAYDKDQNVSGAILSQAYIQYTKNNSSVKVGRQYISTPLLEGSGSRIFKEAFEGVIVTNNDISDTTILAAFVDKEQYRTKIASGGTEVKDVSDFEQIQDGAYTLYVNNKSITNLNLDAQYLQIDSNTTNKDDTKAFYVTTAYDIKPFTIAFQTYQTDNGEDTNSRGKAYGINLTSKLDKLSLGAAYTTIDDSGDIVAGIGNGADYLYTASWIYGGIYEADTDAYKLSAGYEIIDDLTFEIMHSAWKTGTQERASETDYVTTYAFDKNLSTTFVFATYDKLADESYRSRVYLSYKF</sequence>
<keyword evidence="2" id="KW-0813">Transport</keyword>
<evidence type="ECO:0000313" key="5">
    <source>
        <dbReference type="EMBL" id="AXX96118.1"/>
    </source>
</evidence>
<dbReference type="EMBL" id="NXIG01000003">
    <property type="protein sequence ID" value="RXI32034.1"/>
    <property type="molecule type" value="Genomic_DNA"/>
</dbReference>
<proteinExistence type="inferred from homology"/>
<dbReference type="Proteomes" id="UP000290588">
    <property type="component" value="Unassembled WGS sequence"/>
</dbReference>
<evidence type="ECO:0000256" key="3">
    <source>
        <dbReference type="ARBA" id="ARBA00022729"/>
    </source>
</evidence>
<dbReference type="InterPro" id="IPR023614">
    <property type="entry name" value="Porin_dom_sf"/>
</dbReference>
<dbReference type="Gene3D" id="2.40.160.10">
    <property type="entry name" value="Porin"/>
    <property type="match status" value="1"/>
</dbReference>